<keyword evidence="2" id="KW-1185">Reference proteome</keyword>
<name>A0A0G3IE63_9BURK</name>
<reference evidence="1" key="1">
    <citation type="submission" date="2016-06" db="EMBL/GenBank/DDBJ databases">
        <title>Pandoraea oxalativorans DSM 23570 Genome Sequencing.</title>
        <authorList>
            <person name="Ee R."/>
            <person name="Lim Y.-L."/>
            <person name="Yong D."/>
            <person name="Yin W.-F."/>
            <person name="Chan K.-G."/>
        </authorList>
    </citation>
    <scope>NUCLEOTIDE SEQUENCE</scope>
    <source>
        <strain evidence="1">DSM 23570</strain>
        <plasmid evidence="1">pPO70-1</plasmid>
    </source>
</reference>
<dbReference type="PATRIC" id="fig|573737.6.peg.5820"/>
<sequence length="112" mass="11233">MDARFAGIVADAVLRGGVPASSVRRVVMPSACRGFGAGRAAGTRPADLVPHHGFWGRTPPGFAPMRLPPGGPVANAGPPIVESLIEGAVAALSRGGRARTGGSRGVRFAPVA</sequence>
<geneLocation type="plasmid" evidence="1 2">
    <name>pPO70-1</name>
</geneLocation>
<keyword evidence="1" id="KW-0614">Plasmid</keyword>
<dbReference type="EMBL" id="CP011518">
    <property type="protein sequence ID" value="AKK24843.1"/>
    <property type="molecule type" value="Genomic_DNA"/>
</dbReference>
<accession>A0A0G3IE63</accession>
<evidence type="ECO:0000313" key="2">
    <source>
        <dbReference type="Proteomes" id="UP000035050"/>
    </source>
</evidence>
<evidence type="ECO:0000313" key="1">
    <source>
        <dbReference type="EMBL" id="AKK24843.1"/>
    </source>
</evidence>
<proteinExistence type="predicted"/>
<dbReference type="Proteomes" id="UP000035050">
    <property type="component" value="Plasmid pPO70-1"/>
</dbReference>
<protein>
    <submittedName>
        <fullName evidence="1">Uncharacterized protein</fullName>
    </submittedName>
</protein>
<dbReference type="AlphaFoldDB" id="A0A0G3IE63"/>
<gene>
    <name evidence="1" type="ORF">MB84_29150</name>
</gene>
<organism evidence="1 2">
    <name type="scientific">Pandoraea oxalativorans</name>
    <dbReference type="NCBI Taxonomy" id="573737"/>
    <lineage>
        <taxon>Bacteria</taxon>
        <taxon>Pseudomonadati</taxon>
        <taxon>Pseudomonadota</taxon>
        <taxon>Betaproteobacteria</taxon>
        <taxon>Burkholderiales</taxon>
        <taxon>Burkholderiaceae</taxon>
        <taxon>Pandoraea</taxon>
    </lineage>
</organism>
<dbReference type="KEGG" id="pox:MB84_29150"/>